<evidence type="ECO:0000313" key="3">
    <source>
        <dbReference type="EMBL" id="MBA8886004.1"/>
    </source>
</evidence>
<sequence length="115" mass="11858">MTTTIPDASAPSTPSPDTSRVGAGVGCGLAILFGGWIVLGMLMSAIMQTHMSADNHVFYTLLAIVLPTPVAVLALASAVAYRSGHRRFGKGALLALAWVPGVLVAIVAFFGLLHL</sequence>
<keyword evidence="4" id="KW-1185">Reference proteome</keyword>
<keyword evidence="2" id="KW-0812">Transmembrane</keyword>
<feature type="compositionally biased region" description="Low complexity" evidence="1">
    <location>
        <begin position="1"/>
        <end position="19"/>
    </location>
</feature>
<evidence type="ECO:0000256" key="2">
    <source>
        <dbReference type="SAM" id="Phobius"/>
    </source>
</evidence>
<organism evidence="3 4">
    <name type="scientific">Dokdonella fugitiva</name>
    <dbReference type="NCBI Taxonomy" id="328517"/>
    <lineage>
        <taxon>Bacteria</taxon>
        <taxon>Pseudomonadati</taxon>
        <taxon>Pseudomonadota</taxon>
        <taxon>Gammaproteobacteria</taxon>
        <taxon>Lysobacterales</taxon>
        <taxon>Rhodanobacteraceae</taxon>
        <taxon>Dokdonella</taxon>
    </lineage>
</organism>
<feature type="transmembrane region" description="Helical" evidence="2">
    <location>
        <begin position="93"/>
        <end position="113"/>
    </location>
</feature>
<gene>
    <name evidence="3" type="ORF">FHW12_000195</name>
</gene>
<dbReference type="RefSeq" id="WP_182529125.1">
    <property type="nucleotide sequence ID" value="NZ_JACGXL010000001.1"/>
</dbReference>
<proteinExistence type="predicted"/>
<keyword evidence="2" id="KW-1133">Transmembrane helix</keyword>
<feature type="region of interest" description="Disordered" evidence="1">
    <location>
        <begin position="1"/>
        <end position="20"/>
    </location>
</feature>
<dbReference type="AlphaFoldDB" id="A0A839F103"/>
<feature type="transmembrane region" description="Helical" evidence="2">
    <location>
        <begin position="21"/>
        <end position="46"/>
    </location>
</feature>
<dbReference type="Proteomes" id="UP000550401">
    <property type="component" value="Unassembled WGS sequence"/>
</dbReference>
<feature type="transmembrane region" description="Helical" evidence="2">
    <location>
        <begin position="58"/>
        <end position="81"/>
    </location>
</feature>
<keyword evidence="2" id="KW-0472">Membrane</keyword>
<evidence type="ECO:0000256" key="1">
    <source>
        <dbReference type="SAM" id="MobiDB-lite"/>
    </source>
</evidence>
<accession>A0A839F103</accession>
<dbReference type="EMBL" id="JACGXL010000001">
    <property type="protein sequence ID" value="MBA8886004.1"/>
    <property type="molecule type" value="Genomic_DNA"/>
</dbReference>
<reference evidence="3 4" key="1">
    <citation type="submission" date="2020-07" db="EMBL/GenBank/DDBJ databases">
        <title>Genomic Encyclopedia of Type Strains, Phase IV (KMG-V): Genome sequencing to study the core and pangenomes of soil and plant-associated prokaryotes.</title>
        <authorList>
            <person name="Whitman W."/>
        </authorList>
    </citation>
    <scope>NUCLEOTIDE SEQUENCE [LARGE SCALE GENOMIC DNA]</scope>
    <source>
        <strain evidence="3 4">RH2WT43</strain>
    </source>
</reference>
<protein>
    <submittedName>
        <fullName evidence="3">Heme/copper-type cytochrome/quinol oxidase subunit 2</fullName>
    </submittedName>
</protein>
<name>A0A839F103_9GAMM</name>
<evidence type="ECO:0000313" key="4">
    <source>
        <dbReference type="Proteomes" id="UP000550401"/>
    </source>
</evidence>
<comment type="caution">
    <text evidence="3">The sequence shown here is derived from an EMBL/GenBank/DDBJ whole genome shotgun (WGS) entry which is preliminary data.</text>
</comment>